<dbReference type="PANTHER" id="PTHR30535">
    <property type="entry name" value="VITAMIN B12-BINDING PROTEIN"/>
    <property type="match status" value="1"/>
</dbReference>
<proteinExistence type="inferred from homology"/>
<dbReference type="Gene3D" id="3.40.50.1980">
    <property type="entry name" value="Nitrogenase molybdenum iron protein domain"/>
    <property type="match status" value="2"/>
</dbReference>
<feature type="region of interest" description="Disordered" evidence="2">
    <location>
        <begin position="30"/>
        <end position="53"/>
    </location>
</feature>
<name>A0A6L7IXS5_9ACTN</name>
<evidence type="ECO:0000256" key="2">
    <source>
        <dbReference type="SAM" id="MobiDB-lite"/>
    </source>
</evidence>
<evidence type="ECO:0000313" key="4">
    <source>
        <dbReference type="EMBL" id="QOS67204.1"/>
    </source>
</evidence>
<dbReference type="AlphaFoldDB" id="A0A6L7IXS5"/>
<protein>
    <submittedName>
        <fullName evidence="4">ABC transporter substrate-binding protein</fullName>
    </submittedName>
</protein>
<dbReference type="PROSITE" id="PS50983">
    <property type="entry name" value="FE_B12_PBP"/>
    <property type="match status" value="1"/>
</dbReference>
<dbReference type="KEGG" id="egd:GS424_011795"/>
<dbReference type="PANTHER" id="PTHR30535:SF34">
    <property type="entry name" value="MOLYBDATE-BINDING PROTEIN MOLA"/>
    <property type="match status" value="1"/>
</dbReference>
<dbReference type="Proteomes" id="UP000478463">
    <property type="component" value="Chromosome"/>
</dbReference>
<gene>
    <name evidence="4" type="ORF">GS424_011795</name>
</gene>
<dbReference type="PROSITE" id="PS51257">
    <property type="entry name" value="PROKAR_LIPOPROTEIN"/>
    <property type="match status" value="1"/>
</dbReference>
<reference evidence="4 5" key="1">
    <citation type="submission" date="2020-10" db="EMBL/GenBank/DDBJ databases">
        <title>Eggerthella sp. nov., isolated from human feces.</title>
        <authorList>
            <person name="Yajun G."/>
        </authorList>
    </citation>
    <scope>NUCLEOTIDE SEQUENCE [LARGE SCALE GENOMIC DNA]</scope>
    <source>
        <strain evidence="4 5">HF-1101</strain>
    </source>
</reference>
<dbReference type="InterPro" id="IPR050902">
    <property type="entry name" value="ABC_Transporter_SBP"/>
</dbReference>
<comment type="similarity">
    <text evidence="1">Belongs to the bacterial solute-binding protein 8 family.</text>
</comment>
<dbReference type="GO" id="GO:0071281">
    <property type="term" value="P:cellular response to iron ion"/>
    <property type="evidence" value="ECO:0007669"/>
    <property type="project" value="TreeGrafter"/>
</dbReference>
<evidence type="ECO:0000256" key="1">
    <source>
        <dbReference type="ARBA" id="ARBA00008814"/>
    </source>
</evidence>
<organism evidence="4 5">
    <name type="scientific">Eggerthella guodeyinii</name>
    <dbReference type="NCBI Taxonomy" id="2690837"/>
    <lineage>
        <taxon>Bacteria</taxon>
        <taxon>Bacillati</taxon>
        <taxon>Actinomycetota</taxon>
        <taxon>Coriobacteriia</taxon>
        <taxon>Eggerthellales</taxon>
        <taxon>Eggerthellaceae</taxon>
        <taxon>Eggerthella</taxon>
    </lineage>
</organism>
<dbReference type="EMBL" id="CP063310">
    <property type="protein sequence ID" value="QOS67204.1"/>
    <property type="molecule type" value="Genomic_DNA"/>
</dbReference>
<evidence type="ECO:0000256" key="3">
    <source>
        <dbReference type="SAM" id="SignalP"/>
    </source>
</evidence>
<dbReference type="SUPFAM" id="SSF53807">
    <property type="entry name" value="Helical backbone' metal receptor"/>
    <property type="match status" value="1"/>
</dbReference>
<dbReference type="RefSeq" id="WP_160942820.1">
    <property type="nucleotide sequence ID" value="NZ_CP063310.1"/>
</dbReference>
<keyword evidence="3" id="KW-0732">Signal</keyword>
<dbReference type="InterPro" id="IPR002491">
    <property type="entry name" value="ABC_transptr_periplasmic_BD"/>
</dbReference>
<evidence type="ECO:0000313" key="5">
    <source>
        <dbReference type="Proteomes" id="UP000478463"/>
    </source>
</evidence>
<sequence length="335" mass="35152">MTIISQRIVPTAVAASLAATMILAGCSTSQPETGGAASAPQAEAGQSPQAGAVTFTDDTGAEVTVENPQRVVACMGSFASMWELAGGTLVGASDDAFTLSGYDLVSPNVQKVGDFASPNLESIIALEPDFVIMTSGSGGRGGDSNQADLKAALAASDIPVACFQVTTFEDYERMLRTCCDITGRDDLYEQNAQATADRIDAITAQVPAGEAPTALVLTTYSGGTRVQASSTMTGAMLADLGVKNLADENPSLLKDFSLESIIEMNPDFIFVVPMGNDDAAAMKALEDQTAANPAWATLDAVQNGRYVALDPHLFQYKPNERWDESYQVLFDALYA</sequence>
<accession>A0A6L7IXS5</accession>
<feature type="signal peptide" evidence="3">
    <location>
        <begin position="1"/>
        <end position="24"/>
    </location>
</feature>
<dbReference type="Pfam" id="PF01497">
    <property type="entry name" value="Peripla_BP_2"/>
    <property type="match status" value="1"/>
</dbReference>
<feature type="chain" id="PRO_5039534093" evidence="3">
    <location>
        <begin position="25"/>
        <end position="335"/>
    </location>
</feature>